<evidence type="ECO:0000259" key="1">
    <source>
        <dbReference type="Pfam" id="PF22936"/>
    </source>
</evidence>
<feature type="domain" description="Retrovirus-related Pol polyprotein from transposon TNT 1-94-like beta-barrel" evidence="1">
    <location>
        <begin position="137"/>
        <end position="169"/>
    </location>
</feature>
<name>A0A699TN36_TANCI</name>
<reference evidence="2" key="1">
    <citation type="journal article" date="2019" name="Sci. Rep.">
        <title>Draft genome of Tanacetum cinerariifolium, the natural source of mosquito coil.</title>
        <authorList>
            <person name="Yamashiro T."/>
            <person name="Shiraishi A."/>
            <person name="Satake H."/>
            <person name="Nakayama K."/>
        </authorList>
    </citation>
    <scope>NUCLEOTIDE SEQUENCE</scope>
</reference>
<comment type="caution">
    <text evidence="2">The sequence shown here is derived from an EMBL/GenBank/DDBJ whole genome shotgun (WGS) entry which is preliminary data.</text>
</comment>
<sequence>MEKGNTHKNMTPRVVLIKTGRTPIAINRPNMNVAQPKMISFAKTAHSNVQRPFQRRSAVRTQPRVLKVSTVTGKIPTIDSKYSTIKPTFTADLENKEKAVKASACWIWRAKQNTTEKGPNCNGVSGNSQNNIDDKGYWDSGCSRHMTGNMSYLSEYEPYDGGYVSFGHGGGKITGKG</sequence>
<dbReference type="AlphaFoldDB" id="A0A699TN36"/>
<dbReference type="Pfam" id="PF22936">
    <property type="entry name" value="Pol_BBD"/>
    <property type="match status" value="1"/>
</dbReference>
<dbReference type="EMBL" id="BKCJ011253168">
    <property type="protein sequence ID" value="GFD10566.1"/>
    <property type="molecule type" value="Genomic_DNA"/>
</dbReference>
<dbReference type="InterPro" id="IPR054722">
    <property type="entry name" value="PolX-like_BBD"/>
</dbReference>
<evidence type="ECO:0000313" key="2">
    <source>
        <dbReference type="EMBL" id="GFD10566.1"/>
    </source>
</evidence>
<feature type="non-terminal residue" evidence="2">
    <location>
        <position position="177"/>
    </location>
</feature>
<gene>
    <name evidence="2" type="ORF">Tci_882535</name>
</gene>
<organism evidence="2">
    <name type="scientific">Tanacetum cinerariifolium</name>
    <name type="common">Dalmatian daisy</name>
    <name type="synonym">Chrysanthemum cinerariifolium</name>
    <dbReference type="NCBI Taxonomy" id="118510"/>
    <lineage>
        <taxon>Eukaryota</taxon>
        <taxon>Viridiplantae</taxon>
        <taxon>Streptophyta</taxon>
        <taxon>Embryophyta</taxon>
        <taxon>Tracheophyta</taxon>
        <taxon>Spermatophyta</taxon>
        <taxon>Magnoliopsida</taxon>
        <taxon>eudicotyledons</taxon>
        <taxon>Gunneridae</taxon>
        <taxon>Pentapetalae</taxon>
        <taxon>asterids</taxon>
        <taxon>campanulids</taxon>
        <taxon>Asterales</taxon>
        <taxon>Asteraceae</taxon>
        <taxon>Asteroideae</taxon>
        <taxon>Anthemideae</taxon>
        <taxon>Anthemidinae</taxon>
        <taxon>Tanacetum</taxon>
    </lineage>
</organism>
<proteinExistence type="predicted"/>
<protein>
    <submittedName>
        <fullName evidence="2">Ribonuclease H-like domain-containing protein</fullName>
    </submittedName>
</protein>
<accession>A0A699TN36</accession>